<reference evidence="6" key="1">
    <citation type="submission" date="2017-03" db="EMBL/GenBank/DDBJ databases">
        <title>Phytopthora megakarya and P. palmivora, two closely related causual agents of cacao black pod achieved similar genome size and gene model numbers by different mechanisms.</title>
        <authorList>
            <person name="Ali S."/>
            <person name="Shao J."/>
            <person name="Larry D.J."/>
            <person name="Kronmiller B."/>
            <person name="Shen D."/>
            <person name="Strem M.D."/>
            <person name="Melnick R.L."/>
            <person name="Guiltinan M.J."/>
            <person name="Tyler B.M."/>
            <person name="Meinhardt L.W."/>
            <person name="Bailey B.A."/>
        </authorList>
    </citation>
    <scope>NUCLEOTIDE SEQUENCE [LARGE SCALE GENOMIC DNA]</scope>
    <source>
        <strain evidence="6">zdho120</strain>
    </source>
</reference>
<proteinExistence type="predicted"/>
<dbReference type="InterPro" id="IPR012337">
    <property type="entry name" value="RNaseH-like_sf"/>
</dbReference>
<dbReference type="OrthoDB" id="118864at2759"/>
<keyword evidence="6" id="KW-1185">Reference proteome</keyword>
<evidence type="ECO:0000256" key="1">
    <source>
        <dbReference type="ARBA" id="ARBA00022723"/>
    </source>
</evidence>
<evidence type="ECO:0000256" key="3">
    <source>
        <dbReference type="ARBA" id="ARBA00022833"/>
    </source>
</evidence>
<name>A0A225UTP9_9STRA</name>
<feature type="domain" description="BED-type" evidence="4">
    <location>
        <begin position="21"/>
        <end position="49"/>
    </location>
</feature>
<evidence type="ECO:0000313" key="5">
    <source>
        <dbReference type="EMBL" id="OWY96363.1"/>
    </source>
</evidence>
<dbReference type="PANTHER" id="PTHR40866:SF1">
    <property type="entry name" value="BED-TYPE DOMAIN-CONTAINING PROTEIN"/>
    <property type="match status" value="1"/>
</dbReference>
<dbReference type="InterPro" id="IPR003656">
    <property type="entry name" value="Znf_BED"/>
</dbReference>
<sequence>MILTSSQICNMLFTEFGDDFYKYKCTSCEKQYKKGNGYTNLLNHLKRNHDNYEHEAQKAARRQNLLHLHLVSTRTRDLYRWIEWAVSDRLPLVFVERRLTRQNAALSMRYITLLSELHEVRVASELPDSFGLVLDGWTSSSLDYLAIFAMSDGSIDGVVTNSRGSDSDYYYYDLDCSSWRFLLLAFSPVEEEEDLSAQSHFDQIADNLSRYDKPWSTVKFMVGDNCSVNQYISRKEGAIPLIRCASHRFNLAVKDFLYTEEALIAKVQTLMTKLRTAILRRVSWLTPLLRNDTRWSSMYEMLELELLVEHEIHPLLLSRAEHEHIKELMKHLEKFEGVTKELQRTSLTLPAVRCLFDQVVKEYPTLKARLVPTAPIVINPHLERGLRGEALLAAEKSACAEFRAPAREATSNATVKAALKKRRVSKCSNYVDVSYVPPTSNECERFFSATKLVLSDLRKSLSPNKLEMLLLLQYNHKMGDVHMVEKLRAKIGRNNAE</sequence>
<dbReference type="Pfam" id="PF02892">
    <property type="entry name" value="zf-BED"/>
    <property type="match status" value="1"/>
</dbReference>
<evidence type="ECO:0000259" key="4">
    <source>
        <dbReference type="Pfam" id="PF02892"/>
    </source>
</evidence>
<dbReference type="AlphaFoldDB" id="A0A225UTP9"/>
<keyword evidence="3" id="KW-0862">Zinc</keyword>
<organism evidence="5 6">
    <name type="scientific">Phytophthora megakarya</name>
    <dbReference type="NCBI Taxonomy" id="4795"/>
    <lineage>
        <taxon>Eukaryota</taxon>
        <taxon>Sar</taxon>
        <taxon>Stramenopiles</taxon>
        <taxon>Oomycota</taxon>
        <taxon>Peronosporomycetes</taxon>
        <taxon>Peronosporales</taxon>
        <taxon>Peronosporaceae</taxon>
        <taxon>Phytophthora</taxon>
    </lineage>
</organism>
<dbReference type="GO" id="GO:0003677">
    <property type="term" value="F:DNA binding"/>
    <property type="evidence" value="ECO:0007669"/>
    <property type="project" value="InterPro"/>
</dbReference>
<dbReference type="SUPFAM" id="SSF53098">
    <property type="entry name" value="Ribonuclease H-like"/>
    <property type="match status" value="2"/>
</dbReference>
<gene>
    <name evidence="5" type="ORF">PHMEG_00033383</name>
</gene>
<dbReference type="Proteomes" id="UP000198211">
    <property type="component" value="Unassembled WGS sequence"/>
</dbReference>
<accession>A0A225UTP9</accession>
<keyword evidence="1" id="KW-0479">Metal-binding</keyword>
<dbReference type="PANTHER" id="PTHR40866">
    <property type="entry name" value="BED-TYPE DOMAIN-CONTAINING PROTEIN"/>
    <property type="match status" value="1"/>
</dbReference>
<keyword evidence="2" id="KW-0863">Zinc-finger</keyword>
<evidence type="ECO:0000313" key="6">
    <source>
        <dbReference type="Proteomes" id="UP000198211"/>
    </source>
</evidence>
<dbReference type="GO" id="GO:0008270">
    <property type="term" value="F:zinc ion binding"/>
    <property type="evidence" value="ECO:0007669"/>
    <property type="project" value="UniProtKB-KW"/>
</dbReference>
<evidence type="ECO:0000256" key="2">
    <source>
        <dbReference type="ARBA" id="ARBA00022771"/>
    </source>
</evidence>
<comment type="caution">
    <text evidence="5">The sequence shown here is derived from an EMBL/GenBank/DDBJ whole genome shotgun (WGS) entry which is preliminary data.</text>
</comment>
<dbReference type="EMBL" id="NBNE01011732">
    <property type="protein sequence ID" value="OWY96363.1"/>
    <property type="molecule type" value="Genomic_DNA"/>
</dbReference>
<protein>
    <recommendedName>
        <fullName evidence="4">BED-type domain-containing protein</fullName>
    </recommendedName>
</protein>